<evidence type="ECO:0000256" key="5">
    <source>
        <dbReference type="ARBA" id="ARBA00022989"/>
    </source>
</evidence>
<feature type="transmembrane region" description="Helical" evidence="7">
    <location>
        <begin position="79"/>
        <end position="105"/>
    </location>
</feature>
<keyword evidence="2 7" id="KW-0813">Transport</keyword>
<dbReference type="Pfam" id="PF00528">
    <property type="entry name" value="BPD_transp_1"/>
    <property type="match status" value="1"/>
</dbReference>
<keyword evidence="6 7" id="KW-0472">Membrane</keyword>
<feature type="transmembrane region" description="Helical" evidence="7">
    <location>
        <begin position="190"/>
        <end position="215"/>
    </location>
</feature>
<comment type="similarity">
    <text evidence="7">Belongs to the binding-protein-dependent transport system permease family.</text>
</comment>
<dbReference type="RefSeq" id="WP_126554444.1">
    <property type="nucleotide sequence ID" value="NZ_BIFS01000002.1"/>
</dbReference>
<comment type="caution">
    <text evidence="9">The sequence shown here is derived from an EMBL/GenBank/DDBJ whole genome shotgun (WGS) entry which is preliminary data.</text>
</comment>
<dbReference type="GO" id="GO:0005886">
    <property type="term" value="C:plasma membrane"/>
    <property type="evidence" value="ECO:0007669"/>
    <property type="project" value="UniProtKB-SubCell"/>
</dbReference>
<feature type="transmembrane region" description="Helical" evidence="7">
    <location>
        <begin position="148"/>
        <end position="169"/>
    </location>
</feature>
<organism evidence="9 10">
    <name type="scientific">Dictyobacter kobayashii</name>
    <dbReference type="NCBI Taxonomy" id="2014872"/>
    <lineage>
        <taxon>Bacteria</taxon>
        <taxon>Bacillati</taxon>
        <taxon>Chloroflexota</taxon>
        <taxon>Ktedonobacteria</taxon>
        <taxon>Ktedonobacterales</taxon>
        <taxon>Dictyobacteraceae</taxon>
        <taxon>Dictyobacter</taxon>
    </lineage>
</organism>
<feature type="transmembrane region" description="Helical" evidence="7">
    <location>
        <begin position="12"/>
        <end position="38"/>
    </location>
</feature>
<dbReference type="Proteomes" id="UP000287188">
    <property type="component" value="Unassembled WGS sequence"/>
</dbReference>
<keyword evidence="5 7" id="KW-1133">Transmembrane helix</keyword>
<evidence type="ECO:0000256" key="6">
    <source>
        <dbReference type="ARBA" id="ARBA00023136"/>
    </source>
</evidence>
<dbReference type="SUPFAM" id="SSF161098">
    <property type="entry name" value="MetI-like"/>
    <property type="match status" value="1"/>
</dbReference>
<feature type="transmembrane region" description="Helical" evidence="7">
    <location>
        <begin position="248"/>
        <end position="269"/>
    </location>
</feature>
<keyword evidence="3" id="KW-1003">Cell membrane</keyword>
<dbReference type="PROSITE" id="PS50928">
    <property type="entry name" value="ABC_TM1"/>
    <property type="match status" value="1"/>
</dbReference>
<dbReference type="AlphaFoldDB" id="A0A402ASA3"/>
<feature type="transmembrane region" description="Helical" evidence="7">
    <location>
        <begin position="117"/>
        <end position="142"/>
    </location>
</feature>
<evidence type="ECO:0000256" key="4">
    <source>
        <dbReference type="ARBA" id="ARBA00022692"/>
    </source>
</evidence>
<proteinExistence type="inferred from homology"/>
<dbReference type="GO" id="GO:0055085">
    <property type="term" value="P:transmembrane transport"/>
    <property type="evidence" value="ECO:0007669"/>
    <property type="project" value="InterPro"/>
</dbReference>
<sequence length="285" mass="31911">MKYEPLAKRPTARFPLGSIISHTLLIIVSLVVLFPFIWMLDTALKPNAQVYQFPPTLLPNPIQLGNFVAVWTYLPFGHFILNSLFVAITGTILVMITSSLAAYAFARLTFPGRDGIFFVYVGTLLIPQAVLVIPEFLIMRYLGWINSYQALIVPGAFTAFGTFLMRQFFKTIPLELEESALIDGASRFRILWNIILPLSRSALGVLGLFTFISFWNNFLWPLIVINTEDVITIPLGLQMFQGQHGTEWSYMMAGATISVLPGIILVLFLQRYLVQGITLTGIGGR</sequence>
<evidence type="ECO:0000313" key="10">
    <source>
        <dbReference type="Proteomes" id="UP000287188"/>
    </source>
</evidence>
<dbReference type="InterPro" id="IPR000515">
    <property type="entry name" value="MetI-like"/>
</dbReference>
<evidence type="ECO:0000256" key="3">
    <source>
        <dbReference type="ARBA" id="ARBA00022475"/>
    </source>
</evidence>
<accession>A0A402ASA3</accession>
<dbReference type="OrthoDB" id="9784933at2"/>
<evidence type="ECO:0000256" key="2">
    <source>
        <dbReference type="ARBA" id="ARBA00022448"/>
    </source>
</evidence>
<dbReference type="PANTHER" id="PTHR43744:SF12">
    <property type="entry name" value="ABC TRANSPORTER PERMEASE PROTEIN MG189-RELATED"/>
    <property type="match status" value="1"/>
</dbReference>
<name>A0A402ASA3_9CHLR</name>
<gene>
    <name evidence="9" type="ORF">KDK_57760</name>
</gene>
<evidence type="ECO:0000256" key="1">
    <source>
        <dbReference type="ARBA" id="ARBA00004651"/>
    </source>
</evidence>
<dbReference type="CDD" id="cd06261">
    <property type="entry name" value="TM_PBP2"/>
    <property type="match status" value="1"/>
</dbReference>
<dbReference type="PANTHER" id="PTHR43744">
    <property type="entry name" value="ABC TRANSPORTER PERMEASE PROTEIN MG189-RELATED-RELATED"/>
    <property type="match status" value="1"/>
</dbReference>
<comment type="subcellular location">
    <subcellularLocation>
        <location evidence="1 7">Cell membrane</location>
        <topology evidence="1 7">Multi-pass membrane protein</topology>
    </subcellularLocation>
</comment>
<dbReference type="Gene3D" id="1.10.3720.10">
    <property type="entry name" value="MetI-like"/>
    <property type="match status" value="1"/>
</dbReference>
<evidence type="ECO:0000256" key="7">
    <source>
        <dbReference type="RuleBase" id="RU363032"/>
    </source>
</evidence>
<evidence type="ECO:0000259" key="8">
    <source>
        <dbReference type="PROSITE" id="PS50928"/>
    </source>
</evidence>
<dbReference type="InterPro" id="IPR035906">
    <property type="entry name" value="MetI-like_sf"/>
</dbReference>
<protein>
    <submittedName>
        <fullName evidence="9">Sugar ABC transporter permease</fullName>
    </submittedName>
</protein>
<feature type="domain" description="ABC transmembrane type-1" evidence="8">
    <location>
        <begin position="80"/>
        <end position="269"/>
    </location>
</feature>
<dbReference type="EMBL" id="BIFS01000002">
    <property type="protein sequence ID" value="GCE21976.1"/>
    <property type="molecule type" value="Genomic_DNA"/>
</dbReference>
<keyword evidence="4 7" id="KW-0812">Transmembrane</keyword>
<evidence type="ECO:0000313" key="9">
    <source>
        <dbReference type="EMBL" id="GCE21976.1"/>
    </source>
</evidence>
<reference evidence="10" key="1">
    <citation type="submission" date="2018-12" db="EMBL/GenBank/DDBJ databases">
        <title>Tengunoibacter tsumagoiensis gen. nov., sp. nov., Dictyobacter kobayashii sp. nov., D. alpinus sp. nov., and D. joshuensis sp. nov. and description of Dictyobacteraceae fam. nov. within the order Ktedonobacterales isolated from Tengu-no-mugimeshi.</title>
        <authorList>
            <person name="Wang C.M."/>
            <person name="Zheng Y."/>
            <person name="Sakai Y."/>
            <person name="Toyoda A."/>
            <person name="Minakuchi Y."/>
            <person name="Abe K."/>
            <person name="Yokota A."/>
            <person name="Yabe S."/>
        </authorList>
    </citation>
    <scope>NUCLEOTIDE SEQUENCE [LARGE SCALE GENOMIC DNA]</scope>
    <source>
        <strain evidence="10">Uno11</strain>
    </source>
</reference>
<keyword evidence="10" id="KW-1185">Reference proteome</keyword>